<dbReference type="AlphaFoldDB" id="A0AAV4M3K7"/>
<reference evidence="1 2" key="1">
    <citation type="submission" date="2021-06" db="EMBL/GenBank/DDBJ databases">
        <title>Caerostris extrusa draft genome.</title>
        <authorList>
            <person name="Kono N."/>
            <person name="Arakawa K."/>
        </authorList>
    </citation>
    <scope>NUCLEOTIDE SEQUENCE [LARGE SCALE GENOMIC DNA]</scope>
</reference>
<sequence>MNHKFRVTPSLVKVVTPNRTPHRAIAASVSGRMRHGLHKAKIRGARVAARSAVGDRSLLAKRFKKIRMRKKRDFFLEPLRNG</sequence>
<evidence type="ECO:0000313" key="1">
    <source>
        <dbReference type="EMBL" id="GIX67027.1"/>
    </source>
</evidence>
<name>A0AAV4M3K7_CAEEX</name>
<evidence type="ECO:0000313" key="2">
    <source>
        <dbReference type="Proteomes" id="UP001054945"/>
    </source>
</evidence>
<protein>
    <recommendedName>
        <fullName evidence="3">50S ribosomal protein L35, chloroplastic</fullName>
    </recommendedName>
</protein>
<dbReference type="Proteomes" id="UP001054945">
    <property type="component" value="Unassembled WGS sequence"/>
</dbReference>
<comment type="caution">
    <text evidence="1">The sequence shown here is derived from an EMBL/GenBank/DDBJ whole genome shotgun (WGS) entry which is preliminary data.</text>
</comment>
<accession>A0AAV4M3K7</accession>
<dbReference type="EMBL" id="BPLR01019367">
    <property type="protein sequence ID" value="GIX67027.1"/>
    <property type="molecule type" value="Genomic_DNA"/>
</dbReference>
<proteinExistence type="predicted"/>
<organism evidence="1 2">
    <name type="scientific">Caerostris extrusa</name>
    <name type="common">Bark spider</name>
    <name type="synonym">Caerostris bankana</name>
    <dbReference type="NCBI Taxonomy" id="172846"/>
    <lineage>
        <taxon>Eukaryota</taxon>
        <taxon>Metazoa</taxon>
        <taxon>Ecdysozoa</taxon>
        <taxon>Arthropoda</taxon>
        <taxon>Chelicerata</taxon>
        <taxon>Arachnida</taxon>
        <taxon>Araneae</taxon>
        <taxon>Araneomorphae</taxon>
        <taxon>Entelegynae</taxon>
        <taxon>Araneoidea</taxon>
        <taxon>Araneidae</taxon>
        <taxon>Caerostris</taxon>
    </lineage>
</organism>
<keyword evidence="2" id="KW-1185">Reference proteome</keyword>
<gene>
    <name evidence="1" type="ORF">CEXT_735541</name>
</gene>
<evidence type="ECO:0008006" key="3">
    <source>
        <dbReference type="Google" id="ProtNLM"/>
    </source>
</evidence>